<keyword evidence="5" id="KW-0804">Transcription</keyword>
<reference evidence="10" key="1">
    <citation type="submission" date="2019-12" db="EMBL/GenBank/DDBJ databases">
        <title>Genome sequencing and annotation of Brassica cretica.</title>
        <authorList>
            <person name="Studholme D.J."/>
            <person name="Sarris P.F."/>
        </authorList>
    </citation>
    <scope>NUCLEOTIDE SEQUENCE</scope>
    <source>
        <strain evidence="10">PFS-102/07</strain>
        <tissue evidence="10">Leaf</tissue>
    </source>
</reference>
<comment type="subcellular location">
    <subcellularLocation>
        <location evidence="1">Nucleus</location>
    </subcellularLocation>
</comment>
<dbReference type="AlphaFoldDB" id="A0A8S9JPD9"/>
<feature type="non-terminal residue" evidence="10">
    <location>
        <position position="1"/>
    </location>
</feature>
<sequence length="663" mass="72847">HLSRGGYPIRPVIISNRSVQHTKEPLSSPSFSSILFGEEALTVRAPPCEQPTSFLTEIPSKIYPSPKSIYEILFGNEALDFEGRSRQASQPHFGAWASPLIFRGPTVRQVPMDALPDAGNSKLSMSEEWPALTIDPSRNSRKQRAYMSSPQAASLADSSTPAFVLEYELRDISSEYHGQRRCVPNALSLMFLNKCYTQLKTLLNKAVKEIASSDARRLVSVTSFPAGALSDALCRELWHACAGPLITLPREGERVYYFPEGHMEQLEASMHQGLEQQMPSFNLPSKILCKVINIQRRAEPETDEVYAQITLLPEADQSEPMSPDAPVQEPEKCTVHSFCKTLTASDTSTHGGFSVLRRHADDCLPPLADISSIIRTSRSEFIVSVNRYLEAKNQKLAVGMRFKMRFEGEEAPEKRFSGTIVGVQENKSSVWHDSEWRSLKVQWDEPSSVFRPERVSPWELEPLVATNTPSAHLPPQRNKRPRPPGLLSPTTAPSTPVTADGVWKSPADNPSSVPLFSPPAKTAAFGLGGNKSFGVSIGSAFWPTHADGAAESFASALNNESPTEKKQTNGNVCRLFGFELVENMNVDECFSAASVSGAVAVDQPVPSNEFDSGQQSESLNINQANLPSGSGDHEKSSLSLPPLDWIYITQDQMPSPMSPLDSY</sequence>
<dbReference type="EMBL" id="QGKY02000246">
    <property type="protein sequence ID" value="KAF2584021.1"/>
    <property type="molecule type" value="Genomic_DNA"/>
</dbReference>
<evidence type="ECO:0000256" key="3">
    <source>
        <dbReference type="ARBA" id="ARBA00023015"/>
    </source>
</evidence>
<keyword evidence="3" id="KW-0805">Transcription regulation</keyword>
<dbReference type="SUPFAM" id="SSF101936">
    <property type="entry name" value="DNA-binding pseudobarrel domain"/>
    <property type="match status" value="1"/>
</dbReference>
<feature type="region of interest" description="Disordered" evidence="8">
    <location>
        <begin position="466"/>
        <end position="506"/>
    </location>
</feature>
<keyword evidence="4" id="KW-0238">DNA-binding</keyword>
<evidence type="ECO:0000256" key="4">
    <source>
        <dbReference type="ARBA" id="ARBA00023125"/>
    </source>
</evidence>
<comment type="caution">
    <text evidence="10">The sequence shown here is derived from an EMBL/GenBank/DDBJ whole genome shotgun (WGS) entry which is preliminary data.</text>
</comment>
<feature type="domain" description="Auxin response factor" evidence="9">
    <location>
        <begin position="381"/>
        <end position="463"/>
    </location>
</feature>
<dbReference type="GO" id="GO:0006355">
    <property type="term" value="P:regulation of DNA-templated transcription"/>
    <property type="evidence" value="ECO:0007669"/>
    <property type="project" value="InterPro"/>
</dbReference>
<evidence type="ECO:0000313" key="10">
    <source>
        <dbReference type="EMBL" id="KAF2584021.1"/>
    </source>
</evidence>
<dbReference type="InterPro" id="IPR010525">
    <property type="entry name" value="ARF_dom"/>
</dbReference>
<evidence type="ECO:0000259" key="9">
    <source>
        <dbReference type="Pfam" id="PF06507"/>
    </source>
</evidence>
<keyword evidence="7" id="KW-0927">Auxin signaling pathway</keyword>
<organism evidence="10">
    <name type="scientific">Brassica cretica</name>
    <name type="common">Mustard</name>
    <dbReference type="NCBI Taxonomy" id="69181"/>
    <lineage>
        <taxon>Eukaryota</taxon>
        <taxon>Viridiplantae</taxon>
        <taxon>Streptophyta</taxon>
        <taxon>Embryophyta</taxon>
        <taxon>Tracheophyta</taxon>
        <taxon>Spermatophyta</taxon>
        <taxon>Magnoliopsida</taxon>
        <taxon>eudicotyledons</taxon>
        <taxon>Gunneridae</taxon>
        <taxon>Pentapetalae</taxon>
        <taxon>rosids</taxon>
        <taxon>malvids</taxon>
        <taxon>Brassicales</taxon>
        <taxon>Brassicaceae</taxon>
        <taxon>Brassiceae</taxon>
        <taxon>Brassica</taxon>
    </lineage>
</organism>
<comment type="similarity">
    <text evidence="2">Belongs to the ARF family.</text>
</comment>
<dbReference type="GO" id="GO:0003677">
    <property type="term" value="F:DNA binding"/>
    <property type="evidence" value="ECO:0007669"/>
    <property type="project" value="UniProtKB-KW"/>
</dbReference>
<name>A0A8S9JPD9_BRACR</name>
<dbReference type="PANTHER" id="PTHR31384:SF96">
    <property type="entry name" value="AUXIN RESPONSE FACTOR 1"/>
    <property type="match status" value="1"/>
</dbReference>
<feature type="compositionally biased region" description="Low complexity" evidence="8">
    <location>
        <begin position="485"/>
        <end position="499"/>
    </location>
</feature>
<dbReference type="FunFam" id="2.30.30.1040:FF:000001">
    <property type="entry name" value="Auxin response factor"/>
    <property type="match status" value="1"/>
</dbReference>
<dbReference type="PANTHER" id="PTHR31384">
    <property type="entry name" value="AUXIN RESPONSE FACTOR 4-RELATED"/>
    <property type="match status" value="1"/>
</dbReference>
<dbReference type="GO" id="GO:0009734">
    <property type="term" value="P:auxin-activated signaling pathway"/>
    <property type="evidence" value="ECO:0007669"/>
    <property type="project" value="UniProtKB-KW"/>
</dbReference>
<dbReference type="GO" id="GO:0005634">
    <property type="term" value="C:nucleus"/>
    <property type="evidence" value="ECO:0007669"/>
    <property type="project" value="UniProtKB-SubCell"/>
</dbReference>
<evidence type="ECO:0000256" key="6">
    <source>
        <dbReference type="ARBA" id="ARBA00023242"/>
    </source>
</evidence>
<accession>A0A8S9JPD9</accession>
<gene>
    <name evidence="10" type="ORF">F2Q70_00036327</name>
</gene>
<keyword evidence="6" id="KW-0539">Nucleus</keyword>
<dbReference type="InterPro" id="IPR015300">
    <property type="entry name" value="DNA-bd_pseudobarrel_sf"/>
</dbReference>
<dbReference type="InterPro" id="IPR044835">
    <property type="entry name" value="ARF_plant"/>
</dbReference>
<evidence type="ECO:0000256" key="5">
    <source>
        <dbReference type="ARBA" id="ARBA00023163"/>
    </source>
</evidence>
<evidence type="ECO:0000256" key="1">
    <source>
        <dbReference type="ARBA" id="ARBA00004123"/>
    </source>
</evidence>
<dbReference type="Gene3D" id="2.30.30.1040">
    <property type="match status" value="1"/>
</dbReference>
<protein>
    <recommendedName>
        <fullName evidence="9">Auxin response factor domain-containing protein</fullName>
    </recommendedName>
</protein>
<dbReference type="Pfam" id="PF06507">
    <property type="entry name" value="ARF_AD"/>
    <property type="match status" value="1"/>
</dbReference>
<evidence type="ECO:0000256" key="8">
    <source>
        <dbReference type="SAM" id="MobiDB-lite"/>
    </source>
</evidence>
<evidence type="ECO:0000256" key="7">
    <source>
        <dbReference type="ARBA" id="ARBA00023294"/>
    </source>
</evidence>
<proteinExistence type="inferred from homology"/>
<evidence type="ECO:0000256" key="2">
    <source>
        <dbReference type="ARBA" id="ARBA00007853"/>
    </source>
</evidence>